<evidence type="ECO:0000313" key="3">
    <source>
        <dbReference type="Proteomes" id="UP000563060"/>
    </source>
</evidence>
<feature type="transmembrane region" description="Helical" evidence="1">
    <location>
        <begin position="29"/>
        <end position="50"/>
    </location>
</feature>
<dbReference type="AlphaFoldDB" id="A0A7L3ZF83"/>
<dbReference type="GO" id="GO:0005886">
    <property type="term" value="C:plasma membrane"/>
    <property type="evidence" value="ECO:0007669"/>
    <property type="project" value="InterPro"/>
</dbReference>
<dbReference type="EMBL" id="VZZT01006000">
    <property type="protein sequence ID" value="NXW11444.1"/>
    <property type="molecule type" value="Genomic_DNA"/>
</dbReference>
<gene>
    <name evidence="2" type="primary">Plgrkt</name>
    <name evidence="2" type="ORF">FREGRA_R14847</name>
</gene>
<dbReference type="PANTHER" id="PTHR13411:SF6">
    <property type="entry name" value="PLASMINOGEN RECEPTOR (KT)"/>
    <property type="match status" value="1"/>
</dbReference>
<comment type="caution">
    <text evidence="2">The sequence shown here is derived from an EMBL/GenBank/DDBJ whole genome shotgun (WGS) entry which is preliminary data.</text>
</comment>
<proteinExistence type="predicted"/>
<keyword evidence="1" id="KW-0812">Transmembrane</keyword>
<organism evidence="2 3">
    <name type="scientific">Fregetta grallaria</name>
    <name type="common">White-bellied storm-petrel</name>
    <name type="synonym">Procellaria grallaria</name>
    <dbReference type="NCBI Taxonomy" id="79628"/>
    <lineage>
        <taxon>Eukaryota</taxon>
        <taxon>Metazoa</taxon>
        <taxon>Chordata</taxon>
        <taxon>Craniata</taxon>
        <taxon>Vertebrata</taxon>
        <taxon>Euteleostomi</taxon>
        <taxon>Archelosauria</taxon>
        <taxon>Archosauria</taxon>
        <taxon>Dinosauria</taxon>
        <taxon>Saurischia</taxon>
        <taxon>Theropoda</taxon>
        <taxon>Coelurosauria</taxon>
        <taxon>Aves</taxon>
        <taxon>Neognathae</taxon>
        <taxon>Neoaves</taxon>
        <taxon>Aequornithes</taxon>
        <taxon>Procellariiformes</taxon>
        <taxon>Hydrobatidae</taxon>
        <taxon>Fregetta</taxon>
    </lineage>
</organism>
<feature type="non-terminal residue" evidence="2">
    <location>
        <position position="1"/>
    </location>
</feature>
<keyword evidence="1" id="KW-1133">Transmembrane helix</keyword>
<sequence length="113" mass="13163">LERQLLMQNQMRERQTAMQIAWTREFLKYFGTFFGLAAVGLTAGYEVYFLTENINILHLYFYDAGSSFCIITGSEAENILDTQSTLLELPKGPLTYEDLEKIRRSQSKFFIEK</sequence>
<evidence type="ECO:0000256" key="1">
    <source>
        <dbReference type="SAM" id="Phobius"/>
    </source>
</evidence>
<keyword evidence="3" id="KW-1185">Reference proteome</keyword>
<feature type="non-terminal residue" evidence="2">
    <location>
        <position position="113"/>
    </location>
</feature>
<evidence type="ECO:0000313" key="2">
    <source>
        <dbReference type="EMBL" id="NXW11444.1"/>
    </source>
</evidence>
<dbReference type="PANTHER" id="PTHR13411">
    <property type="entry name" value="PLASMINOGEN RECEPTOR (KT)"/>
    <property type="match status" value="1"/>
</dbReference>
<dbReference type="Proteomes" id="UP000563060">
    <property type="component" value="Unassembled WGS sequence"/>
</dbReference>
<reference evidence="2 3" key="1">
    <citation type="submission" date="2019-09" db="EMBL/GenBank/DDBJ databases">
        <title>Bird 10,000 Genomes (B10K) Project - Family phase.</title>
        <authorList>
            <person name="Zhang G."/>
        </authorList>
    </citation>
    <scope>NUCLEOTIDE SEQUENCE [LARGE SCALE GENOMIC DNA]</scope>
    <source>
        <strain evidence="2">B10K-DU-006-09</strain>
        <tissue evidence="2">Muscle</tissue>
    </source>
</reference>
<name>A0A7L3ZF83_FREGA</name>
<accession>A0A7L3ZF83</accession>
<dbReference type="GO" id="GO:0010756">
    <property type="term" value="P:positive regulation of plasminogen activation"/>
    <property type="evidence" value="ECO:0007669"/>
    <property type="project" value="InterPro"/>
</dbReference>
<dbReference type="Pfam" id="PF10166">
    <property type="entry name" value="DUF2368"/>
    <property type="match status" value="1"/>
</dbReference>
<protein>
    <submittedName>
        <fullName evidence="2">PLRKT protein</fullName>
    </submittedName>
</protein>
<dbReference type="InterPro" id="IPR019319">
    <property type="entry name" value="Plg-R(KT)"/>
</dbReference>
<keyword evidence="1" id="KW-0472">Membrane</keyword>